<protein>
    <submittedName>
        <fullName evidence="1">Uncharacterized protein</fullName>
    </submittedName>
</protein>
<organism evidence="1 2">
    <name type="scientific">Caerostris darwini</name>
    <dbReference type="NCBI Taxonomy" id="1538125"/>
    <lineage>
        <taxon>Eukaryota</taxon>
        <taxon>Metazoa</taxon>
        <taxon>Ecdysozoa</taxon>
        <taxon>Arthropoda</taxon>
        <taxon>Chelicerata</taxon>
        <taxon>Arachnida</taxon>
        <taxon>Araneae</taxon>
        <taxon>Araneomorphae</taxon>
        <taxon>Entelegynae</taxon>
        <taxon>Araneoidea</taxon>
        <taxon>Araneidae</taxon>
        <taxon>Caerostris</taxon>
    </lineage>
</organism>
<dbReference type="Proteomes" id="UP001054837">
    <property type="component" value="Unassembled WGS sequence"/>
</dbReference>
<keyword evidence="2" id="KW-1185">Reference proteome</keyword>
<reference evidence="1 2" key="1">
    <citation type="submission" date="2021-06" db="EMBL/GenBank/DDBJ databases">
        <title>Caerostris darwini draft genome.</title>
        <authorList>
            <person name="Kono N."/>
            <person name="Arakawa K."/>
        </authorList>
    </citation>
    <scope>NUCLEOTIDE SEQUENCE [LARGE SCALE GENOMIC DNA]</scope>
</reference>
<proteinExistence type="predicted"/>
<gene>
    <name evidence="1" type="ORF">CDAR_108181</name>
</gene>
<accession>A0AAV4X4J7</accession>
<dbReference type="EMBL" id="BPLQ01015536">
    <property type="protein sequence ID" value="GIY88905.1"/>
    <property type="molecule type" value="Genomic_DNA"/>
</dbReference>
<evidence type="ECO:0000313" key="1">
    <source>
        <dbReference type="EMBL" id="GIY88905.1"/>
    </source>
</evidence>
<name>A0AAV4X4J7_9ARAC</name>
<dbReference type="AlphaFoldDB" id="A0AAV4X4J7"/>
<evidence type="ECO:0000313" key="2">
    <source>
        <dbReference type="Proteomes" id="UP001054837"/>
    </source>
</evidence>
<comment type="caution">
    <text evidence="1">The sequence shown here is derived from an EMBL/GenBank/DDBJ whole genome shotgun (WGS) entry which is preliminary data.</text>
</comment>
<sequence length="98" mass="10856">MIMKQSNKVLKIMLPDKNPAINNIIWATCNPATQQSATPNSSTSNLSTPDFDIICISIAEMSECESTNGWPFSAEEEETTPVQRAIGPRWISWLFPIG</sequence>